<dbReference type="InterPro" id="IPR050902">
    <property type="entry name" value="ABC_Transporter_SBP"/>
</dbReference>
<protein>
    <submittedName>
        <fullName evidence="3">ABC transporter substrate-binding protein</fullName>
    </submittedName>
</protein>
<keyword evidence="4" id="KW-1185">Reference proteome</keyword>
<proteinExistence type="predicted"/>
<organism evidence="3 4">
    <name type="scientific">Comamonas suwonensis</name>
    <dbReference type="NCBI Taxonomy" id="2606214"/>
    <lineage>
        <taxon>Bacteria</taxon>
        <taxon>Pseudomonadati</taxon>
        <taxon>Pseudomonadota</taxon>
        <taxon>Betaproteobacteria</taxon>
        <taxon>Burkholderiales</taxon>
        <taxon>Comamonadaceae</taxon>
        <taxon>Comamonas</taxon>
    </lineage>
</organism>
<reference evidence="3" key="1">
    <citation type="submission" date="2020-12" db="EMBL/GenBank/DDBJ databases">
        <title>Comamonas sp. nov., isolated from stream water.</title>
        <authorList>
            <person name="Park K.-H."/>
        </authorList>
    </citation>
    <scope>NUCLEOTIDE SEQUENCE</scope>
    <source>
        <strain evidence="3">EJ-4</strain>
    </source>
</reference>
<dbReference type="Gene3D" id="3.40.50.1980">
    <property type="entry name" value="Nitrogenase molybdenum iron protein domain"/>
    <property type="match status" value="2"/>
</dbReference>
<sequence length="351" mass="38983">MKSNRYMRKQLLVSCCLKRSALMTMASLALALTLSACSDHRTEDTSVMPGKAARAPLSIEVCGRPVVYDKVPQRAVVHGINLLEMFLALGLQDRLVGYGGLRDIQRLPKAMQPLLAQVPDLSSQGMNLETLLNAEPDFVFSGWSYGFRQGQITPASLQELGIASYVLSESCIRQVARERVSLEDTFSDLLNLGRIFDIEARAGALVRGQRAELQRITDALKDQVDKPRVFVFDSGTDIPVTTGRYAMPHAMIEAAGGSNIFDDLNSSWMRGNWEDVIARDPDWIVIVDNDRPTADGKRQFLLAKPELSQLKAIREQKFVLMDFSEATPGPRNVEATRRLAHALHPAHIPRP</sequence>
<dbReference type="PROSITE" id="PS50983">
    <property type="entry name" value="FE_B12_PBP"/>
    <property type="match status" value="1"/>
</dbReference>
<accession>A0A843B6M9</accession>
<comment type="caution">
    <text evidence="3">The sequence shown here is derived from an EMBL/GenBank/DDBJ whole genome shotgun (WGS) entry which is preliminary data.</text>
</comment>
<evidence type="ECO:0000259" key="2">
    <source>
        <dbReference type="PROSITE" id="PS50983"/>
    </source>
</evidence>
<dbReference type="EMBL" id="JABBCQ020000018">
    <property type="protein sequence ID" value="MBI1626383.1"/>
    <property type="molecule type" value="Genomic_DNA"/>
</dbReference>
<dbReference type="SUPFAM" id="SSF53807">
    <property type="entry name" value="Helical backbone' metal receptor"/>
    <property type="match status" value="1"/>
</dbReference>
<feature type="domain" description="Fe/B12 periplasmic-binding" evidence="2">
    <location>
        <begin position="74"/>
        <end position="347"/>
    </location>
</feature>
<gene>
    <name evidence="3" type="ORF">HF327_018000</name>
</gene>
<dbReference type="PANTHER" id="PTHR30535">
    <property type="entry name" value="VITAMIN B12-BINDING PROTEIN"/>
    <property type="match status" value="1"/>
</dbReference>
<dbReference type="AlphaFoldDB" id="A0A843B6M9"/>
<dbReference type="InterPro" id="IPR002491">
    <property type="entry name" value="ABC_transptr_periplasmic_BD"/>
</dbReference>
<dbReference type="Proteomes" id="UP000530032">
    <property type="component" value="Unassembled WGS sequence"/>
</dbReference>
<dbReference type="CDD" id="cd01148">
    <property type="entry name" value="TroA_a"/>
    <property type="match status" value="1"/>
</dbReference>
<evidence type="ECO:0000313" key="4">
    <source>
        <dbReference type="Proteomes" id="UP000530032"/>
    </source>
</evidence>
<evidence type="ECO:0000256" key="1">
    <source>
        <dbReference type="SAM" id="SignalP"/>
    </source>
</evidence>
<keyword evidence="1" id="KW-0732">Signal</keyword>
<dbReference type="PANTHER" id="PTHR30535:SF7">
    <property type="entry name" value="IRON(III) DICITRATE-BINDING PROTEIN"/>
    <property type="match status" value="1"/>
</dbReference>
<feature type="chain" id="PRO_5032327349" evidence="1">
    <location>
        <begin position="32"/>
        <end position="351"/>
    </location>
</feature>
<dbReference type="Pfam" id="PF01497">
    <property type="entry name" value="Peripla_BP_2"/>
    <property type="match status" value="1"/>
</dbReference>
<evidence type="ECO:0000313" key="3">
    <source>
        <dbReference type="EMBL" id="MBI1626383.1"/>
    </source>
</evidence>
<feature type="signal peptide" evidence="1">
    <location>
        <begin position="1"/>
        <end position="31"/>
    </location>
</feature>
<name>A0A843B6M9_9BURK</name>